<dbReference type="STRING" id="1385369.N825_07420"/>
<dbReference type="OrthoDB" id="9990409at2"/>
<reference evidence="1 2" key="1">
    <citation type="submission" date="2013-08" db="EMBL/GenBank/DDBJ databases">
        <title>The genome sequence of Skermanella stibiiresistens.</title>
        <authorList>
            <person name="Zhu W."/>
            <person name="Wang G."/>
        </authorList>
    </citation>
    <scope>NUCLEOTIDE SEQUENCE [LARGE SCALE GENOMIC DNA]</scope>
    <source>
        <strain evidence="1 2">SB22</strain>
    </source>
</reference>
<comment type="caution">
    <text evidence="1">The sequence shown here is derived from an EMBL/GenBank/DDBJ whole genome shotgun (WGS) entry which is preliminary data.</text>
</comment>
<name>W9GZ20_9PROT</name>
<organism evidence="1 2">
    <name type="scientific">Skermanella stibiiresistens SB22</name>
    <dbReference type="NCBI Taxonomy" id="1385369"/>
    <lineage>
        <taxon>Bacteria</taxon>
        <taxon>Pseudomonadati</taxon>
        <taxon>Pseudomonadota</taxon>
        <taxon>Alphaproteobacteria</taxon>
        <taxon>Rhodospirillales</taxon>
        <taxon>Azospirillaceae</taxon>
        <taxon>Skermanella</taxon>
    </lineage>
</organism>
<accession>W9GZ20</accession>
<dbReference type="AlphaFoldDB" id="W9GZ20"/>
<keyword evidence="2" id="KW-1185">Reference proteome</keyword>
<dbReference type="RefSeq" id="WP_157619352.1">
    <property type="nucleotide sequence ID" value="NZ_AVFL01000013.1"/>
</dbReference>
<evidence type="ECO:0000313" key="2">
    <source>
        <dbReference type="Proteomes" id="UP000019486"/>
    </source>
</evidence>
<dbReference type="EMBL" id="AVFL01000013">
    <property type="protein sequence ID" value="EWY39155.1"/>
    <property type="molecule type" value="Genomic_DNA"/>
</dbReference>
<protein>
    <submittedName>
        <fullName evidence="1">Uncharacterized protein</fullName>
    </submittedName>
</protein>
<dbReference type="Proteomes" id="UP000019486">
    <property type="component" value="Unassembled WGS sequence"/>
</dbReference>
<sequence length="51" mass="5878">MQDYTRYRTTYQGTARSTRSTGERFLAYLRTRSTETWVFFAAGLITGAFLG</sequence>
<evidence type="ECO:0000313" key="1">
    <source>
        <dbReference type="EMBL" id="EWY39155.1"/>
    </source>
</evidence>
<gene>
    <name evidence="1" type="ORF">N825_07420</name>
</gene>
<proteinExistence type="predicted"/>